<feature type="compositionally biased region" description="Low complexity" evidence="1">
    <location>
        <begin position="111"/>
        <end position="131"/>
    </location>
</feature>
<name>A0A1S6J217_9ACTN</name>
<accession>A0A1S6J217</accession>
<dbReference type="EMBL" id="CP019724">
    <property type="protein sequence ID" value="AQS65793.1"/>
    <property type="molecule type" value="Genomic_DNA"/>
</dbReference>
<gene>
    <name evidence="2" type="ORF">B1H29_01525</name>
</gene>
<evidence type="ECO:0000313" key="3">
    <source>
        <dbReference type="Proteomes" id="UP000189443"/>
    </source>
</evidence>
<evidence type="ECO:0000256" key="1">
    <source>
        <dbReference type="SAM" id="MobiDB-lite"/>
    </source>
</evidence>
<dbReference type="KEGG" id="spac:B1H29_01525"/>
<dbReference type="OrthoDB" id="4284688at2"/>
<organism evidence="2 3">
    <name type="scientific">Streptomyces pactum</name>
    <dbReference type="NCBI Taxonomy" id="68249"/>
    <lineage>
        <taxon>Bacteria</taxon>
        <taxon>Bacillati</taxon>
        <taxon>Actinomycetota</taxon>
        <taxon>Actinomycetes</taxon>
        <taxon>Kitasatosporales</taxon>
        <taxon>Streptomycetaceae</taxon>
        <taxon>Streptomyces</taxon>
    </lineage>
</organism>
<dbReference type="AlphaFoldDB" id="A0A1S6J217"/>
<sequence>MPDFGASYPLLRSNTGRVEAPRRGIIAWFAEHALVSHAPPLPPAPEGGIERADALLRERLGFALPSELRQLWRLWGDVEHLHVEEDAHLGEISSGAFPPRGIIFSPEQTLGPGSPRRAATAPGAAPAWCPG</sequence>
<feature type="region of interest" description="Disordered" evidence="1">
    <location>
        <begin position="107"/>
        <end position="131"/>
    </location>
</feature>
<evidence type="ECO:0008006" key="4">
    <source>
        <dbReference type="Google" id="ProtNLM"/>
    </source>
</evidence>
<evidence type="ECO:0000313" key="2">
    <source>
        <dbReference type="EMBL" id="AQS65793.1"/>
    </source>
</evidence>
<keyword evidence="3" id="KW-1185">Reference proteome</keyword>
<proteinExistence type="predicted"/>
<reference evidence="2 3" key="1">
    <citation type="submission" date="2017-02" db="EMBL/GenBank/DDBJ databases">
        <title>Streptomyces pactum ACT12 Genome sequencing and assembly.</title>
        <authorList>
            <person name="Xue Q."/>
            <person name="Yan X."/>
            <person name="Jia L."/>
            <person name="Yan H."/>
        </authorList>
    </citation>
    <scope>NUCLEOTIDE SEQUENCE [LARGE SCALE GENOMIC DNA]</scope>
    <source>
        <strain evidence="2 3">ACT12</strain>
    </source>
</reference>
<dbReference type="Proteomes" id="UP000189443">
    <property type="component" value="Chromosome"/>
</dbReference>
<protein>
    <recommendedName>
        <fullName evidence="4">SMI1/KNR4 family protein</fullName>
    </recommendedName>
</protein>
<dbReference type="RefSeq" id="WP_055421496.1">
    <property type="nucleotide sequence ID" value="NZ_CP019724.1"/>
</dbReference>